<evidence type="ECO:0000313" key="2">
    <source>
        <dbReference type="EMBL" id="KAG4413610.1"/>
    </source>
</evidence>
<accession>A0A8H7T2U9</accession>
<feature type="signal peptide" evidence="1">
    <location>
        <begin position="1"/>
        <end position="20"/>
    </location>
</feature>
<dbReference type="Proteomes" id="UP000664132">
    <property type="component" value="Unassembled WGS sequence"/>
</dbReference>
<reference evidence="2" key="1">
    <citation type="submission" date="2021-02" db="EMBL/GenBank/DDBJ databases">
        <title>Genome sequence Cadophora malorum strain M34.</title>
        <authorList>
            <person name="Stefanovic E."/>
            <person name="Vu D."/>
            <person name="Scully C."/>
            <person name="Dijksterhuis J."/>
            <person name="Roader J."/>
            <person name="Houbraken J."/>
        </authorList>
    </citation>
    <scope>NUCLEOTIDE SEQUENCE</scope>
    <source>
        <strain evidence="2">M34</strain>
    </source>
</reference>
<protein>
    <submittedName>
        <fullName evidence="2">Uncharacterized protein</fullName>
    </submittedName>
</protein>
<comment type="caution">
    <text evidence="2">The sequence shown here is derived from an EMBL/GenBank/DDBJ whole genome shotgun (WGS) entry which is preliminary data.</text>
</comment>
<gene>
    <name evidence="2" type="ORF">IFR04_013232</name>
</gene>
<sequence length="165" mass="17039">MHLRSVLPLALLGLTGFASAASNSKRTTSGSGITLYAYGGNTNGAPVFYSEGLAYIGLPSLTTAFSNTSSNITFTVPSTLSSTTSDSQPWTITSNTTTTTNSTGISTNTTFYINPTGSQQAGFTSNTTTDSGIATTGFMFYGTAVAYSTGSDMEQAFWAVETGTD</sequence>
<organism evidence="2 3">
    <name type="scientific">Cadophora malorum</name>
    <dbReference type="NCBI Taxonomy" id="108018"/>
    <lineage>
        <taxon>Eukaryota</taxon>
        <taxon>Fungi</taxon>
        <taxon>Dikarya</taxon>
        <taxon>Ascomycota</taxon>
        <taxon>Pezizomycotina</taxon>
        <taxon>Leotiomycetes</taxon>
        <taxon>Helotiales</taxon>
        <taxon>Ploettnerulaceae</taxon>
        <taxon>Cadophora</taxon>
    </lineage>
</organism>
<evidence type="ECO:0000313" key="3">
    <source>
        <dbReference type="Proteomes" id="UP000664132"/>
    </source>
</evidence>
<keyword evidence="3" id="KW-1185">Reference proteome</keyword>
<dbReference type="AlphaFoldDB" id="A0A8H7T2U9"/>
<dbReference type="OrthoDB" id="5230873at2759"/>
<proteinExistence type="predicted"/>
<keyword evidence="1" id="KW-0732">Signal</keyword>
<feature type="chain" id="PRO_5034503918" evidence="1">
    <location>
        <begin position="21"/>
        <end position="165"/>
    </location>
</feature>
<evidence type="ECO:0000256" key="1">
    <source>
        <dbReference type="SAM" id="SignalP"/>
    </source>
</evidence>
<dbReference type="EMBL" id="JAFJYH010000304">
    <property type="protein sequence ID" value="KAG4413610.1"/>
    <property type="molecule type" value="Genomic_DNA"/>
</dbReference>
<feature type="non-terminal residue" evidence="2">
    <location>
        <position position="1"/>
    </location>
</feature>
<name>A0A8H7T2U9_9HELO</name>